<dbReference type="GO" id="GO:0000139">
    <property type="term" value="C:Golgi membrane"/>
    <property type="evidence" value="ECO:0007669"/>
    <property type="project" value="InterPro"/>
</dbReference>
<keyword evidence="6 7" id="KW-0472">Membrane</keyword>
<dbReference type="WBParaSite" id="MCU_004180-RA">
    <property type="protein sequence ID" value="MCU_004180-RA"/>
    <property type="gene ID" value="MCU_004180"/>
</dbReference>
<dbReference type="PIRSF" id="PIRSF005799">
    <property type="entry name" value="UDP-gal_transpt"/>
    <property type="match status" value="1"/>
</dbReference>
<proteinExistence type="inferred from homology"/>
<comment type="subcellular location">
    <subcellularLocation>
        <location evidence="1">Membrane</location>
        <topology evidence="1">Multi-pass membrane protein</topology>
    </subcellularLocation>
</comment>
<keyword evidence="3" id="KW-0762">Sugar transport</keyword>
<feature type="transmembrane region" description="Helical" evidence="7">
    <location>
        <begin position="302"/>
        <end position="321"/>
    </location>
</feature>
<feature type="transmembrane region" description="Helical" evidence="7">
    <location>
        <begin position="41"/>
        <end position="63"/>
    </location>
</feature>
<dbReference type="AlphaFoldDB" id="A0A5K3F1E5"/>
<name>A0A5K3F1E5_MESCO</name>
<dbReference type="InterPro" id="IPR007271">
    <property type="entry name" value="Nuc_sug_transpt"/>
</dbReference>
<dbReference type="PANTHER" id="PTHR10231">
    <property type="entry name" value="NUCLEOTIDE-SUGAR TRANSMEMBRANE TRANSPORTER"/>
    <property type="match status" value="1"/>
</dbReference>
<organism evidence="8">
    <name type="scientific">Mesocestoides corti</name>
    <name type="common">Flatworm</name>
    <dbReference type="NCBI Taxonomy" id="53468"/>
    <lineage>
        <taxon>Eukaryota</taxon>
        <taxon>Metazoa</taxon>
        <taxon>Spiralia</taxon>
        <taxon>Lophotrochozoa</taxon>
        <taxon>Platyhelminthes</taxon>
        <taxon>Cestoda</taxon>
        <taxon>Eucestoda</taxon>
        <taxon>Cyclophyllidea</taxon>
        <taxon>Mesocestoididae</taxon>
        <taxon>Mesocestoides</taxon>
    </lineage>
</organism>
<dbReference type="NCBIfam" id="TIGR00803">
    <property type="entry name" value="nst"/>
    <property type="match status" value="1"/>
</dbReference>
<dbReference type="Pfam" id="PF04142">
    <property type="entry name" value="Nuc_sug_transp"/>
    <property type="match status" value="1"/>
</dbReference>
<evidence type="ECO:0000256" key="7">
    <source>
        <dbReference type="SAM" id="Phobius"/>
    </source>
</evidence>
<dbReference type="GO" id="GO:0015165">
    <property type="term" value="F:pyrimidine nucleotide-sugar transmembrane transporter activity"/>
    <property type="evidence" value="ECO:0007669"/>
    <property type="project" value="InterPro"/>
</dbReference>
<keyword evidence="3" id="KW-0813">Transport</keyword>
<keyword evidence="5 7" id="KW-1133">Transmembrane helix</keyword>
<feature type="transmembrane region" description="Helical" evidence="7">
    <location>
        <begin position="247"/>
        <end position="269"/>
    </location>
</feature>
<evidence type="ECO:0000256" key="1">
    <source>
        <dbReference type="ARBA" id="ARBA00004141"/>
    </source>
</evidence>
<comment type="similarity">
    <text evidence="2">Belongs to the nucleotide-sugar transporter family. SLC35A subfamily.</text>
</comment>
<feature type="transmembrane region" description="Helical" evidence="7">
    <location>
        <begin position="139"/>
        <end position="160"/>
    </location>
</feature>
<evidence type="ECO:0000256" key="6">
    <source>
        <dbReference type="ARBA" id="ARBA00023136"/>
    </source>
</evidence>
<accession>A0A5K3F1E5</accession>
<keyword evidence="4 7" id="KW-0812">Transmembrane</keyword>
<feature type="transmembrane region" description="Helical" evidence="7">
    <location>
        <begin position="212"/>
        <end position="232"/>
    </location>
</feature>
<evidence type="ECO:0000256" key="4">
    <source>
        <dbReference type="ARBA" id="ARBA00022692"/>
    </source>
</evidence>
<feature type="transmembrane region" description="Helical" evidence="7">
    <location>
        <begin position="276"/>
        <end position="296"/>
    </location>
</feature>
<reference evidence="8" key="1">
    <citation type="submission" date="2019-11" db="UniProtKB">
        <authorList>
            <consortium name="WormBaseParasite"/>
        </authorList>
    </citation>
    <scope>IDENTIFICATION</scope>
</reference>
<feature type="transmembrane region" description="Helical" evidence="7">
    <location>
        <begin position="180"/>
        <end position="200"/>
    </location>
</feature>
<evidence type="ECO:0000256" key="2">
    <source>
        <dbReference type="ARBA" id="ARBA00009976"/>
    </source>
</evidence>
<evidence type="ECO:0000256" key="5">
    <source>
        <dbReference type="ARBA" id="ARBA00022989"/>
    </source>
</evidence>
<evidence type="ECO:0000313" key="8">
    <source>
        <dbReference type="WBParaSite" id="MCU_004180-RA"/>
    </source>
</evidence>
<sequence length="339" mass="37183">MTNTQHVKVLSLVVLTLQTTALVLSMRYTRLPTQNSGPLYLTSTAVFCAEVCKVVICFCAVFIQNDKSLRLTKVEIEQELLSEPVELLKLAIPSGLYTLQNNLLYVALSNLDAATYQITYQFKIITTAMFMVSMLKKHITVKQWISLLILITGIIFVQLAPSADVKSPLQSMSTVSQNPLVGLCAVILASFSSGFAGVYFEKLMKSTAPSLWIRNIQLGFWGSILALIGVFMTDGTTVINDGFFRGYNFSVVMVIALQSLGGLCVAVVIKYADNILKVFATSISIILSCVASYYLFNDFHPNWYFVVGTLAVLSATALYSLGEYKPSASSEFPSVVVKS</sequence>
<dbReference type="SUPFAM" id="SSF103481">
    <property type="entry name" value="Multidrug resistance efflux transporter EmrE"/>
    <property type="match status" value="1"/>
</dbReference>
<evidence type="ECO:0000256" key="3">
    <source>
        <dbReference type="ARBA" id="ARBA00022597"/>
    </source>
</evidence>
<protein>
    <submittedName>
        <fullName evidence="8">UDP-N-acetylglucosamine transporter</fullName>
    </submittedName>
</protein>
<dbReference type="InterPro" id="IPR037185">
    <property type="entry name" value="EmrE-like"/>
</dbReference>